<organism evidence="1 2">
    <name type="scientific">Lodderomyces beijingensis</name>
    <dbReference type="NCBI Taxonomy" id="1775926"/>
    <lineage>
        <taxon>Eukaryota</taxon>
        <taxon>Fungi</taxon>
        <taxon>Dikarya</taxon>
        <taxon>Ascomycota</taxon>
        <taxon>Saccharomycotina</taxon>
        <taxon>Pichiomycetes</taxon>
        <taxon>Debaryomycetaceae</taxon>
        <taxon>Candida/Lodderomyces clade</taxon>
        <taxon>Lodderomyces</taxon>
    </lineage>
</organism>
<keyword evidence="2" id="KW-1185">Reference proteome</keyword>
<dbReference type="Proteomes" id="UP001497383">
    <property type="component" value="Chromosome 4"/>
</dbReference>
<protein>
    <submittedName>
        <fullName evidence="1">Uncharacterized protein</fullName>
    </submittedName>
</protein>
<proteinExistence type="predicted"/>
<accession>A0ABP0ZMW5</accession>
<evidence type="ECO:0000313" key="1">
    <source>
        <dbReference type="EMBL" id="CAK9439288.1"/>
    </source>
</evidence>
<dbReference type="Pfam" id="PF08730">
    <property type="entry name" value="Rad33"/>
    <property type="match status" value="1"/>
</dbReference>
<dbReference type="RefSeq" id="XP_066830421.1">
    <property type="nucleotide sequence ID" value="XM_066973598.1"/>
</dbReference>
<evidence type="ECO:0000313" key="2">
    <source>
        <dbReference type="Proteomes" id="UP001497383"/>
    </source>
</evidence>
<dbReference type="InterPro" id="IPR014841">
    <property type="entry name" value="Rad33"/>
</dbReference>
<gene>
    <name evidence="1" type="ORF">LODBEIA_P34830</name>
</gene>
<name>A0ABP0ZMW5_9ASCO</name>
<sequence>MPPRKKKDRFVLSQTYEQPTPEIEDEILEAYSDVLGEDKDEEEDQDLRLSHLPQVFRILKIPRVFVRDIETAIEYYYNHMGTKTGTIDRANAKQSITFDMLESYTITSPTVKTHAEILDIVDIDKLIRNLTRLVKFRDNFAHIKSSWQLFLEHSGSKVANIENFKMELPQLKSVKTQLNLDNDQHTGERLSDGFMIDMLGCCKLDSRERLLNFEFKSGGASVGIKDFAEILGRIGEFD</sequence>
<dbReference type="GeneID" id="92208679"/>
<dbReference type="EMBL" id="OZ022408">
    <property type="protein sequence ID" value="CAK9439288.1"/>
    <property type="molecule type" value="Genomic_DNA"/>
</dbReference>
<reference evidence="1 2" key="1">
    <citation type="submission" date="2024-03" db="EMBL/GenBank/DDBJ databases">
        <authorList>
            <person name="Brejova B."/>
        </authorList>
    </citation>
    <scope>NUCLEOTIDE SEQUENCE [LARGE SCALE GENOMIC DNA]</scope>
    <source>
        <strain evidence="1 2">CBS 14171</strain>
    </source>
</reference>